<keyword evidence="1" id="KW-1185">Reference proteome</keyword>
<dbReference type="PANTHER" id="PTHR33481">
    <property type="entry name" value="REVERSE TRANSCRIPTASE"/>
    <property type="match status" value="1"/>
</dbReference>
<dbReference type="RefSeq" id="XP_011311725.1">
    <property type="nucleotide sequence ID" value="XM_011313423.1"/>
</dbReference>
<name>A0A9R1TLM5_9HYME</name>
<dbReference type="Gene3D" id="3.30.420.10">
    <property type="entry name" value="Ribonuclease H-like superfamily/Ribonuclease H"/>
    <property type="match status" value="1"/>
</dbReference>
<dbReference type="Proteomes" id="UP000694866">
    <property type="component" value="Unplaced"/>
</dbReference>
<dbReference type="OrthoDB" id="7695642at2759"/>
<gene>
    <name evidence="2" type="primary">LOC105271707</name>
</gene>
<protein>
    <recommendedName>
        <fullName evidence="3">RNase H type-1 domain-containing protein</fullName>
    </recommendedName>
</protein>
<evidence type="ECO:0000313" key="1">
    <source>
        <dbReference type="Proteomes" id="UP000694866"/>
    </source>
</evidence>
<dbReference type="PANTHER" id="PTHR33481:SF1">
    <property type="entry name" value="ENDONUCLEASE_EXONUCLEASE_PHOSPHATASE DOMAIN-CONTAINING PROTEIN-RELATED"/>
    <property type="match status" value="1"/>
</dbReference>
<dbReference type="InterPro" id="IPR036397">
    <property type="entry name" value="RNaseH_sf"/>
</dbReference>
<dbReference type="AlphaFoldDB" id="A0A9R1TLM5"/>
<dbReference type="KEGG" id="fas:105271707"/>
<dbReference type="SUPFAM" id="SSF53098">
    <property type="entry name" value="Ribonuclease H-like"/>
    <property type="match status" value="1"/>
</dbReference>
<proteinExistence type="predicted"/>
<dbReference type="GO" id="GO:0003676">
    <property type="term" value="F:nucleic acid binding"/>
    <property type="evidence" value="ECO:0007669"/>
    <property type="project" value="InterPro"/>
</dbReference>
<dbReference type="InterPro" id="IPR012337">
    <property type="entry name" value="RNaseH-like_sf"/>
</dbReference>
<sequence length="323" mass="36018">MVLFTGKRRLVVKPPTIYNTVLGFSEDVKYLGLWIDRRLSWKKHINMQTSKVIGTCWACNRMFGSTWGLRPKVVRWIYTAIMLPQLTYAAVAWWPAMYKACHRKTVDRLGRLALLGITGALKTTPPSALEALLFMQPPHLIIRDVALSTAARLQLTGTWREARKGHASLLTEERVLLGSLSNGGDAYKTECHPHKRFKVNLSTADTHAWAASKWSPPHGLVWYTDGSKMCGRAGAGVWSDRPSVEKALGLDPHATPAQTELAAWRACARIILARQHKGKAIHTYSDSRQALRALLKHESGSRLVNDCTELMDGIATCNKLKVS</sequence>
<evidence type="ECO:0008006" key="3">
    <source>
        <dbReference type="Google" id="ProtNLM"/>
    </source>
</evidence>
<accession>A0A9R1TLM5</accession>
<evidence type="ECO:0000313" key="2">
    <source>
        <dbReference type="RefSeq" id="XP_011311725.1"/>
    </source>
</evidence>
<reference evidence="2" key="1">
    <citation type="submission" date="2025-08" db="UniProtKB">
        <authorList>
            <consortium name="RefSeq"/>
        </authorList>
    </citation>
    <scope>IDENTIFICATION</scope>
    <source>
        <strain evidence="2">USDA-PBARC FA_bdor</strain>
        <tissue evidence="2">Whole organism</tissue>
    </source>
</reference>
<dbReference type="GeneID" id="105271707"/>
<organism evidence="1 2">
    <name type="scientific">Fopius arisanus</name>
    <dbReference type="NCBI Taxonomy" id="64838"/>
    <lineage>
        <taxon>Eukaryota</taxon>
        <taxon>Metazoa</taxon>
        <taxon>Ecdysozoa</taxon>
        <taxon>Arthropoda</taxon>
        <taxon>Hexapoda</taxon>
        <taxon>Insecta</taxon>
        <taxon>Pterygota</taxon>
        <taxon>Neoptera</taxon>
        <taxon>Endopterygota</taxon>
        <taxon>Hymenoptera</taxon>
        <taxon>Apocrita</taxon>
        <taxon>Ichneumonoidea</taxon>
        <taxon>Braconidae</taxon>
        <taxon>Opiinae</taxon>
        <taxon>Fopius</taxon>
    </lineage>
</organism>